<evidence type="ECO:0000256" key="13">
    <source>
        <dbReference type="ARBA" id="ARBA00023012"/>
    </source>
</evidence>
<reference evidence="25" key="2">
    <citation type="submission" date="2022-11" db="EMBL/GenBank/DDBJ databases">
        <title>Role of the vibriolysin VemA secreted by the emergent pathogen Vibrio europaeus in the colonization of Manila clam mucus.</title>
        <authorList>
            <person name="Martinez C."/>
            <person name="Rodriguez S."/>
            <person name="Vences A."/>
            <person name="Barja J.L."/>
            <person name="Toranzo A.E."/>
            <person name="Dubert J."/>
        </authorList>
    </citation>
    <scope>NUCLEOTIDE SEQUENCE</scope>
    <source>
        <strain evidence="25">3454</strain>
    </source>
</reference>
<dbReference type="InterPro" id="IPR036097">
    <property type="entry name" value="HisK_dim/P_sf"/>
</dbReference>
<keyword evidence="8" id="KW-0547">Nucleotide-binding</keyword>
<evidence type="ECO:0000259" key="20">
    <source>
        <dbReference type="PROSITE" id="PS50109"/>
    </source>
</evidence>
<dbReference type="Pfam" id="PF02518">
    <property type="entry name" value="HATPase_c"/>
    <property type="match status" value="1"/>
</dbReference>
<dbReference type="Pfam" id="PF13426">
    <property type="entry name" value="PAS_9"/>
    <property type="match status" value="2"/>
</dbReference>
<keyword evidence="12" id="KW-1133">Transmembrane helix</keyword>
<dbReference type="InterPro" id="IPR036641">
    <property type="entry name" value="HPT_dom_sf"/>
</dbReference>
<dbReference type="InterPro" id="IPR003594">
    <property type="entry name" value="HATPase_dom"/>
</dbReference>
<dbReference type="Proteomes" id="UP001150001">
    <property type="component" value="Unassembled WGS sequence"/>
</dbReference>
<dbReference type="SMART" id="SM00448">
    <property type="entry name" value="REC"/>
    <property type="match status" value="1"/>
</dbReference>
<comment type="subunit">
    <text evidence="15">At low DSF concentrations, interacts with RpfF.</text>
</comment>
<evidence type="ECO:0000256" key="14">
    <source>
        <dbReference type="ARBA" id="ARBA00023136"/>
    </source>
</evidence>
<evidence type="ECO:0000313" key="28">
    <source>
        <dbReference type="Proteomes" id="UP001150001"/>
    </source>
</evidence>
<dbReference type="Pfam" id="PF01627">
    <property type="entry name" value="Hpt"/>
    <property type="match status" value="1"/>
</dbReference>
<keyword evidence="14" id="KW-0472">Membrane</keyword>
<evidence type="ECO:0000259" key="21">
    <source>
        <dbReference type="PROSITE" id="PS50110"/>
    </source>
</evidence>
<dbReference type="PANTHER" id="PTHR45339:SF1">
    <property type="entry name" value="HYBRID SIGNAL TRANSDUCTION HISTIDINE KINASE J"/>
    <property type="match status" value="1"/>
</dbReference>
<evidence type="ECO:0000256" key="15">
    <source>
        <dbReference type="ARBA" id="ARBA00064003"/>
    </source>
</evidence>
<dbReference type="PROSITE" id="PS50110">
    <property type="entry name" value="RESPONSE_REGULATORY"/>
    <property type="match status" value="1"/>
</dbReference>
<feature type="domain" description="PAC" evidence="23">
    <location>
        <begin position="92"/>
        <end position="144"/>
    </location>
</feature>
<sequence length="1086" mass="120485">MKNPFSSILSKKDRHGPPADEIKKSVLDVLPEGVFICDGVRGSHSIFYANPAFGQLYGCKNSTVVGQNLSQFFSPLLSSADLDKLQTAADAGTCSNFVVRPGNASMWIKVDIQPMFREDGSLNYLVITNTNISEIQKAKAALRNSNRQLKELVAQQNKRINEHELQIGVIFEQAVDAMILLSESNQVLDANDSALSLFCHQRTDILGLDISSLLGDLKPSHLEQQLKQVPMFQEVSLDQIFYVHRENEVLSLSAATRYISIKNCKYILITLHDRSSEHDAKLELKRSESELESVVRNLNLATQAGGIGIWSWDFESNEVTWDARMYDIYGVDSQSCENNYAMWQERVHPEDVDFAEQALLSARDNLSQFNAEFRILLPSGDIRWVKAAADVVFAADNNTPIGMGGVNIDITKEKKAQASLQQESEIAQAANEAKSMFLANMSHEIRTPMNGVVGMLSLLSEGELDSEQKAMVSTIKDSALTLLHIINDILDFSKIEAGQMRLESAPVELQNLLERSLDVLYLQANNKGIDMYLTYDPNLPKVIMSDSVRISQIMLNLVGNAVKFTDSTSEVKGKVWVSASLGSNGIAPCIDLMVEDNGIGMTEEQQENLFKAFTQADTSTTRLYGGTGLGLSITHSLLDLMGGSINVESQFGVSSRFTLELPFIEVESPPEDLIPQYINGTRVLLVSNEQDAITFCDINLSNYDCKVHFVPTVQRAITVLNHAEKTEIEIDVVIFGPDIYHNYIEGKLSSFEQEQLDKNKLILFTSDAGAKTGFLKTNTYIMNCSPFKPSELTTAISVIKGHLSPDISHLENAADALIIDERREELILVVDDQPTNRDVLKRQLSHLGYQCEIATQGQEALHMWQSGNFDLILTDCHMPVMDGYELTSQIRQMERDDNNLGHIPIIAITANAMKEASEQCMTCGMDDYLTKPVELKKLNTSIIKWLTLSPTSSQAINHSKTKAEDRASPICMQALKEILGTTDSSIVSPLLEGYWESVAEDLTSAEHALLEQDELNLQQIAHAAKGAARSAGAQNLAETFEKIQNIAPQKDWNALSNTLMESKTEAEKLRVYLIEQSIIESTEASL</sequence>
<dbReference type="FunFam" id="1.10.287.130:FF:000002">
    <property type="entry name" value="Two-component osmosensing histidine kinase"/>
    <property type="match status" value="1"/>
</dbReference>
<feature type="domain" description="HPt" evidence="24">
    <location>
        <begin position="983"/>
        <end position="1086"/>
    </location>
</feature>
<dbReference type="InterPro" id="IPR011006">
    <property type="entry name" value="CheY-like_superfamily"/>
</dbReference>
<dbReference type="InterPro" id="IPR004358">
    <property type="entry name" value="Sig_transdc_His_kin-like_C"/>
</dbReference>
<dbReference type="PROSITE" id="PS50109">
    <property type="entry name" value="HIS_KIN"/>
    <property type="match status" value="1"/>
</dbReference>
<dbReference type="PROSITE" id="PS50113">
    <property type="entry name" value="PAC"/>
    <property type="match status" value="2"/>
</dbReference>
<evidence type="ECO:0000256" key="11">
    <source>
        <dbReference type="ARBA" id="ARBA00022840"/>
    </source>
</evidence>
<evidence type="ECO:0000259" key="23">
    <source>
        <dbReference type="PROSITE" id="PS50113"/>
    </source>
</evidence>
<dbReference type="SMART" id="SM00387">
    <property type="entry name" value="HATPase_c"/>
    <property type="match status" value="1"/>
</dbReference>
<dbReference type="InterPro" id="IPR036890">
    <property type="entry name" value="HATPase_C_sf"/>
</dbReference>
<dbReference type="SMART" id="SM00091">
    <property type="entry name" value="PAS"/>
    <property type="match status" value="3"/>
</dbReference>
<evidence type="ECO:0000256" key="5">
    <source>
        <dbReference type="ARBA" id="ARBA00022553"/>
    </source>
</evidence>
<dbReference type="InterPro" id="IPR001789">
    <property type="entry name" value="Sig_transdc_resp-reg_receiver"/>
</dbReference>
<feature type="modified residue" description="Phosphohistidine" evidence="17">
    <location>
        <position position="1022"/>
    </location>
</feature>
<evidence type="ECO:0000256" key="1">
    <source>
        <dbReference type="ARBA" id="ARBA00000085"/>
    </source>
</evidence>
<dbReference type="Gene3D" id="3.30.565.10">
    <property type="entry name" value="Histidine kinase-like ATPase, C-terminal domain"/>
    <property type="match status" value="1"/>
</dbReference>
<feature type="domain" description="PAC" evidence="23">
    <location>
        <begin position="369"/>
        <end position="422"/>
    </location>
</feature>
<dbReference type="PROSITE" id="PS50112">
    <property type="entry name" value="PAS"/>
    <property type="match status" value="1"/>
</dbReference>
<evidence type="ECO:0000256" key="17">
    <source>
        <dbReference type="PROSITE-ProRule" id="PRU00110"/>
    </source>
</evidence>
<keyword evidence="11" id="KW-0067">ATP-binding</keyword>
<dbReference type="SMART" id="SM00388">
    <property type="entry name" value="HisKA"/>
    <property type="match status" value="1"/>
</dbReference>
<dbReference type="AlphaFoldDB" id="A0A178J9B2"/>
<dbReference type="NCBIfam" id="TIGR00229">
    <property type="entry name" value="sensory_box"/>
    <property type="match status" value="2"/>
</dbReference>
<dbReference type="EC" id="2.7.13.3" evidence="3"/>
<evidence type="ECO:0000256" key="10">
    <source>
        <dbReference type="ARBA" id="ARBA00022801"/>
    </source>
</evidence>
<dbReference type="PANTHER" id="PTHR45339">
    <property type="entry name" value="HYBRID SIGNAL TRANSDUCTION HISTIDINE KINASE J"/>
    <property type="match status" value="1"/>
</dbReference>
<proteinExistence type="predicted"/>
<comment type="subcellular location">
    <subcellularLocation>
        <location evidence="2">Cell membrane</location>
        <topology evidence="2">Multi-pass membrane protein</topology>
    </subcellularLocation>
</comment>
<dbReference type="Pfam" id="PF00512">
    <property type="entry name" value="HisKA"/>
    <property type="match status" value="1"/>
</dbReference>
<feature type="modified residue" description="4-aspartylphosphate" evidence="18">
    <location>
        <position position="875"/>
    </location>
</feature>
<dbReference type="GO" id="GO:0000155">
    <property type="term" value="F:phosphorelay sensor kinase activity"/>
    <property type="evidence" value="ECO:0007669"/>
    <property type="project" value="InterPro"/>
</dbReference>
<evidence type="ECO:0000256" key="18">
    <source>
        <dbReference type="PROSITE-ProRule" id="PRU00169"/>
    </source>
</evidence>
<dbReference type="SUPFAM" id="SSF55785">
    <property type="entry name" value="PYP-like sensor domain (PAS domain)"/>
    <property type="match status" value="3"/>
</dbReference>
<keyword evidence="28" id="KW-1185">Reference proteome</keyword>
<keyword evidence="7" id="KW-0812">Transmembrane</keyword>
<dbReference type="Pfam" id="PF00072">
    <property type="entry name" value="Response_reg"/>
    <property type="match status" value="1"/>
</dbReference>
<keyword evidence="9 26" id="KW-0418">Kinase</keyword>
<dbReference type="SUPFAM" id="SSF55874">
    <property type="entry name" value="ATPase domain of HSP90 chaperone/DNA topoisomerase II/histidine kinase"/>
    <property type="match status" value="1"/>
</dbReference>
<feature type="domain" description="PAS" evidence="22">
    <location>
        <begin position="19"/>
        <end position="92"/>
    </location>
</feature>
<keyword evidence="5 18" id="KW-0597">Phosphoprotein</keyword>
<dbReference type="SUPFAM" id="SSF47384">
    <property type="entry name" value="Homodimeric domain of signal transducing histidine kinase"/>
    <property type="match status" value="1"/>
</dbReference>
<dbReference type="OrthoDB" id="9810730at2"/>
<evidence type="ECO:0000256" key="19">
    <source>
        <dbReference type="SAM" id="Coils"/>
    </source>
</evidence>
<dbReference type="FunFam" id="3.40.50.2300:FF:000121">
    <property type="entry name" value="Sensor histidine kinase RcsC"/>
    <property type="match status" value="1"/>
</dbReference>
<keyword evidence="6" id="KW-0808">Transferase</keyword>
<dbReference type="InterPro" id="IPR001610">
    <property type="entry name" value="PAC"/>
</dbReference>
<protein>
    <recommendedName>
        <fullName evidence="16">Sensory/regulatory protein RpfC</fullName>
        <ecNumber evidence="3">2.7.13.3</ecNumber>
    </recommendedName>
</protein>
<dbReference type="Gene3D" id="1.10.287.130">
    <property type="match status" value="1"/>
</dbReference>
<dbReference type="PROSITE" id="PS50894">
    <property type="entry name" value="HPT"/>
    <property type="match status" value="1"/>
</dbReference>
<dbReference type="InterPro" id="IPR035965">
    <property type="entry name" value="PAS-like_dom_sf"/>
</dbReference>
<dbReference type="InterPro" id="IPR000700">
    <property type="entry name" value="PAS-assoc_C"/>
</dbReference>
<dbReference type="EMBL" id="LUAX01000007">
    <property type="protein sequence ID" value="OAM98199.1"/>
    <property type="molecule type" value="Genomic_DNA"/>
</dbReference>
<dbReference type="InterPro" id="IPR005467">
    <property type="entry name" value="His_kinase_dom"/>
</dbReference>
<evidence type="ECO:0000313" key="26">
    <source>
        <dbReference type="EMBL" id="OAM98199.1"/>
    </source>
</evidence>
<dbReference type="InterPro" id="IPR013655">
    <property type="entry name" value="PAS_fold_3"/>
</dbReference>
<dbReference type="CDD" id="cd00130">
    <property type="entry name" value="PAS"/>
    <property type="match status" value="2"/>
</dbReference>
<keyword evidence="13" id="KW-0902">Two-component regulatory system</keyword>
<dbReference type="GO" id="GO:0016787">
    <property type="term" value="F:hydrolase activity"/>
    <property type="evidence" value="ECO:0007669"/>
    <property type="project" value="UniProtKB-KW"/>
</dbReference>
<dbReference type="Gene3D" id="2.10.70.100">
    <property type="match status" value="1"/>
</dbReference>
<accession>A0A178J9B2</accession>
<reference evidence="26 27" key="1">
    <citation type="submission" date="2016-03" db="EMBL/GenBank/DDBJ databases">
        <title>Draft genome sequence of the Vibrio tubiashii subs. europaeus.</title>
        <authorList>
            <person name="Spinard E."/>
            <person name="Dubert J."/>
            <person name="Nelson D.R."/>
            <person name="Barja J.L."/>
        </authorList>
    </citation>
    <scope>NUCLEOTIDE SEQUENCE [LARGE SCALE GENOMIC DNA]</scope>
    <source>
        <strain evidence="27">PP-638</strain>
        <strain evidence="26">PP2-638</strain>
    </source>
</reference>
<dbReference type="PRINTS" id="PR00344">
    <property type="entry name" value="BCTRLSENSOR"/>
</dbReference>
<dbReference type="FunFam" id="3.30.565.10:FF:000010">
    <property type="entry name" value="Sensor histidine kinase RcsC"/>
    <property type="match status" value="1"/>
</dbReference>
<evidence type="ECO:0000256" key="2">
    <source>
        <dbReference type="ARBA" id="ARBA00004651"/>
    </source>
</evidence>
<gene>
    <name evidence="26" type="ORF">AZ468_22030</name>
    <name evidence="25" type="ORF">OPW20_02705</name>
</gene>
<dbReference type="SUPFAM" id="SSF47226">
    <property type="entry name" value="Histidine-containing phosphotransfer domain, HPT domain"/>
    <property type="match status" value="1"/>
</dbReference>
<keyword evidence="10" id="KW-0378">Hydrolase</keyword>
<dbReference type="EMBL" id="JAPFIT010000010">
    <property type="protein sequence ID" value="MDC5738958.1"/>
    <property type="molecule type" value="Genomic_DNA"/>
</dbReference>
<feature type="domain" description="Response regulatory" evidence="21">
    <location>
        <begin position="826"/>
        <end position="946"/>
    </location>
</feature>
<dbReference type="Gene3D" id="3.40.50.2300">
    <property type="match status" value="1"/>
</dbReference>
<evidence type="ECO:0000256" key="6">
    <source>
        <dbReference type="ARBA" id="ARBA00022679"/>
    </source>
</evidence>
<evidence type="ECO:0000259" key="22">
    <source>
        <dbReference type="PROSITE" id="PS50112"/>
    </source>
</evidence>
<dbReference type="Proteomes" id="UP000094761">
    <property type="component" value="Unassembled WGS sequence"/>
</dbReference>
<keyword evidence="19" id="KW-0175">Coiled coil</keyword>
<evidence type="ECO:0000256" key="7">
    <source>
        <dbReference type="ARBA" id="ARBA00022692"/>
    </source>
</evidence>
<dbReference type="Gene3D" id="1.20.120.160">
    <property type="entry name" value="HPT domain"/>
    <property type="match status" value="1"/>
</dbReference>
<comment type="caution">
    <text evidence="26">The sequence shown here is derived from an EMBL/GenBank/DDBJ whole genome shotgun (WGS) entry which is preliminary data.</text>
</comment>
<keyword evidence="4" id="KW-1003">Cell membrane</keyword>
<dbReference type="Gene3D" id="3.30.450.20">
    <property type="entry name" value="PAS domain"/>
    <property type="match status" value="3"/>
</dbReference>
<dbReference type="InterPro" id="IPR003661">
    <property type="entry name" value="HisK_dim/P_dom"/>
</dbReference>
<dbReference type="Pfam" id="PF08447">
    <property type="entry name" value="PAS_3"/>
    <property type="match status" value="1"/>
</dbReference>
<feature type="coiled-coil region" evidence="19">
    <location>
        <begin position="132"/>
        <end position="166"/>
    </location>
</feature>
<feature type="domain" description="Histidine kinase" evidence="20">
    <location>
        <begin position="440"/>
        <end position="665"/>
    </location>
</feature>
<dbReference type="GeneID" id="78078412"/>
<dbReference type="SMART" id="SM00086">
    <property type="entry name" value="PAC"/>
    <property type="match status" value="2"/>
</dbReference>
<dbReference type="SUPFAM" id="SSF52172">
    <property type="entry name" value="CheY-like"/>
    <property type="match status" value="1"/>
</dbReference>
<comment type="catalytic activity">
    <reaction evidence="1">
        <text>ATP + protein L-histidine = ADP + protein N-phospho-L-histidine.</text>
        <dbReference type="EC" id="2.7.13.3"/>
    </reaction>
</comment>
<evidence type="ECO:0000259" key="24">
    <source>
        <dbReference type="PROSITE" id="PS50894"/>
    </source>
</evidence>
<dbReference type="InterPro" id="IPR008207">
    <property type="entry name" value="Sig_transdc_His_kin_Hpt_dom"/>
</dbReference>
<dbReference type="CDD" id="cd16922">
    <property type="entry name" value="HATPase_EvgS-ArcB-TorS-like"/>
    <property type="match status" value="1"/>
</dbReference>
<dbReference type="RefSeq" id="WP_069669346.1">
    <property type="nucleotide sequence ID" value="NZ_JAPFIM010000018.1"/>
</dbReference>
<dbReference type="InterPro" id="IPR000014">
    <property type="entry name" value="PAS"/>
</dbReference>
<dbReference type="GO" id="GO:0005524">
    <property type="term" value="F:ATP binding"/>
    <property type="evidence" value="ECO:0007669"/>
    <property type="project" value="UniProtKB-KW"/>
</dbReference>
<evidence type="ECO:0000256" key="8">
    <source>
        <dbReference type="ARBA" id="ARBA00022741"/>
    </source>
</evidence>
<evidence type="ECO:0000256" key="16">
    <source>
        <dbReference type="ARBA" id="ARBA00068150"/>
    </source>
</evidence>
<dbReference type="CDD" id="cd17546">
    <property type="entry name" value="REC_hyHK_CKI1_RcsC-like"/>
    <property type="match status" value="1"/>
</dbReference>
<evidence type="ECO:0000313" key="27">
    <source>
        <dbReference type="Proteomes" id="UP000094761"/>
    </source>
</evidence>
<evidence type="ECO:0000256" key="4">
    <source>
        <dbReference type="ARBA" id="ARBA00022475"/>
    </source>
</evidence>
<evidence type="ECO:0000256" key="9">
    <source>
        <dbReference type="ARBA" id="ARBA00022777"/>
    </source>
</evidence>
<evidence type="ECO:0000313" key="25">
    <source>
        <dbReference type="EMBL" id="MDC5738958.1"/>
    </source>
</evidence>
<dbReference type="CDD" id="cd00082">
    <property type="entry name" value="HisKA"/>
    <property type="match status" value="1"/>
</dbReference>
<organism evidence="26 27">
    <name type="scientific">Vibrio europaeus</name>
    <dbReference type="NCBI Taxonomy" id="300876"/>
    <lineage>
        <taxon>Bacteria</taxon>
        <taxon>Pseudomonadati</taxon>
        <taxon>Pseudomonadota</taxon>
        <taxon>Gammaproteobacteria</taxon>
        <taxon>Vibrionales</taxon>
        <taxon>Vibrionaceae</taxon>
        <taxon>Vibrio</taxon>
        <taxon>Vibrio oreintalis group</taxon>
    </lineage>
</organism>
<evidence type="ECO:0000256" key="3">
    <source>
        <dbReference type="ARBA" id="ARBA00012438"/>
    </source>
</evidence>
<dbReference type="GO" id="GO:0005886">
    <property type="term" value="C:plasma membrane"/>
    <property type="evidence" value="ECO:0007669"/>
    <property type="project" value="UniProtKB-SubCell"/>
</dbReference>
<evidence type="ECO:0000256" key="12">
    <source>
        <dbReference type="ARBA" id="ARBA00022989"/>
    </source>
</evidence>
<name>A0A178J9B2_9VIBR</name>